<dbReference type="Proteomes" id="UP001500822">
    <property type="component" value="Unassembled WGS sequence"/>
</dbReference>
<dbReference type="InterPro" id="IPR014710">
    <property type="entry name" value="RmlC-like_jellyroll"/>
</dbReference>
<organism evidence="3 4">
    <name type="scientific">Gordonia alkaliphila</name>
    <dbReference type="NCBI Taxonomy" id="1053547"/>
    <lineage>
        <taxon>Bacteria</taxon>
        <taxon>Bacillati</taxon>
        <taxon>Actinomycetota</taxon>
        <taxon>Actinomycetes</taxon>
        <taxon>Mycobacteriales</taxon>
        <taxon>Gordoniaceae</taxon>
        <taxon>Gordonia</taxon>
    </lineage>
</organism>
<dbReference type="Pfam" id="PF02311">
    <property type="entry name" value="AraC_binding"/>
    <property type="match status" value="1"/>
</dbReference>
<dbReference type="EMBL" id="BAABIE010000013">
    <property type="protein sequence ID" value="GAA4754513.1"/>
    <property type="molecule type" value="Genomic_DNA"/>
</dbReference>
<dbReference type="Gene3D" id="1.10.10.60">
    <property type="entry name" value="Homeodomain-like"/>
    <property type="match status" value="1"/>
</dbReference>
<dbReference type="PANTHER" id="PTHR11019">
    <property type="entry name" value="HTH-TYPE TRANSCRIPTIONAL REGULATOR NIMR"/>
    <property type="match status" value="1"/>
</dbReference>
<evidence type="ECO:0000313" key="4">
    <source>
        <dbReference type="Proteomes" id="UP001500822"/>
    </source>
</evidence>
<dbReference type="SUPFAM" id="SSF51182">
    <property type="entry name" value="RmlC-like cupins"/>
    <property type="match status" value="1"/>
</dbReference>
<dbReference type="Pfam" id="PF12833">
    <property type="entry name" value="HTH_18"/>
    <property type="match status" value="1"/>
</dbReference>
<evidence type="ECO:0000259" key="2">
    <source>
        <dbReference type="PROSITE" id="PS01124"/>
    </source>
</evidence>
<protein>
    <submittedName>
        <fullName evidence="3">Helix-turn-helix transcriptional regulator</fullName>
    </submittedName>
</protein>
<keyword evidence="1" id="KW-0238">DNA-binding</keyword>
<name>A0ABP8ZER8_9ACTN</name>
<feature type="domain" description="HTH araC/xylS-type" evidence="2">
    <location>
        <begin position="160"/>
        <end position="240"/>
    </location>
</feature>
<dbReference type="RefSeq" id="WP_345313949.1">
    <property type="nucleotide sequence ID" value="NZ_BAABIE010000013.1"/>
</dbReference>
<dbReference type="PROSITE" id="PS01124">
    <property type="entry name" value="HTH_ARAC_FAMILY_2"/>
    <property type="match status" value="1"/>
</dbReference>
<dbReference type="InterPro" id="IPR018060">
    <property type="entry name" value="HTH_AraC"/>
</dbReference>
<dbReference type="InterPro" id="IPR011051">
    <property type="entry name" value="RmlC_Cupin_sf"/>
</dbReference>
<sequence>MEAAQRPSTAVEPPHAIRVLGHSEHTHQLPHLIYVAVGVAHLRVNSRPMTLRAREAVWLAPGVPHAARYEPGSLVLGPLLSPNTVPRAGVHRLPPMTELSQLMTALLGIGSCTEDQIAMFRGRLDTLLNSVALPLFPLTPPRHPAAGALARSCVTTEQPLVQLAAAHGLSARQAQRIFVAETGLPFRRWRVQARLNIAAERLRGGSSVDAAAAVAGYATASGLRKALLREAGLDIDALRG</sequence>
<evidence type="ECO:0000256" key="1">
    <source>
        <dbReference type="ARBA" id="ARBA00023125"/>
    </source>
</evidence>
<dbReference type="Gene3D" id="2.60.120.10">
    <property type="entry name" value="Jelly Rolls"/>
    <property type="match status" value="1"/>
</dbReference>
<accession>A0ABP8ZER8</accession>
<gene>
    <name evidence="3" type="ORF">GCM10023217_27720</name>
</gene>
<keyword evidence="4" id="KW-1185">Reference proteome</keyword>
<proteinExistence type="predicted"/>
<evidence type="ECO:0000313" key="3">
    <source>
        <dbReference type="EMBL" id="GAA4754513.1"/>
    </source>
</evidence>
<reference evidence="4" key="1">
    <citation type="journal article" date="2019" name="Int. J. Syst. Evol. Microbiol.">
        <title>The Global Catalogue of Microorganisms (GCM) 10K type strain sequencing project: providing services to taxonomists for standard genome sequencing and annotation.</title>
        <authorList>
            <consortium name="The Broad Institute Genomics Platform"/>
            <consortium name="The Broad Institute Genome Sequencing Center for Infectious Disease"/>
            <person name="Wu L."/>
            <person name="Ma J."/>
        </authorList>
    </citation>
    <scope>NUCLEOTIDE SEQUENCE [LARGE SCALE GENOMIC DNA]</scope>
    <source>
        <strain evidence="4">JCM 18077</strain>
    </source>
</reference>
<dbReference type="InterPro" id="IPR003313">
    <property type="entry name" value="AraC-bd"/>
</dbReference>
<comment type="caution">
    <text evidence="3">The sequence shown here is derived from an EMBL/GenBank/DDBJ whole genome shotgun (WGS) entry which is preliminary data.</text>
</comment>
<dbReference type="SMART" id="SM00342">
    <property type="entry name" value="HTH_ARAC"/>
    <property type="match status" value="1"/>
</dbReference>
<dbReference type="PANTHER" id="PTHR11019:SF199">
    <property type="entry name" value="HTH-TYPE TRANSCRIPTIONAL REGULATOR NIMR"/>
    <property type="match status" value="1"/>
</dbReference>